<reference evidence="1 2" key="1">
    <citation type="submission" date="2014-03" db="EMBL/GenBank/DDBJ databases">
        <title>Draft genome of the hookworm Oesophagostomum dentatum.</title>
        <authorList>
            <person name="Mitreva M."/>
        </authorList>
    </citation>
    <scope>NUCLEOTIDE SEQUENCE [LARGE SCALE GENOMIC DNA]</scope>
    <source>
        <strain evidence="1 2">OD-Hann</strain>
    </source>
</reference>
<dbReference type="GO" id="GO:0062101">
    <property type="term" value="F:peptidyl-aspartic acid 3-dioxygenase activity"/>
    <property type="evidence" value="ECO:0007669"/>
    <property type="project" value="InterPro"/>
</dbReference>
<dbReference type="InterPro" id="IPR011990">
    <property type="entry name" value="TPR-like_helical_dom_sf"/>
</dbReference>
<dbReference type="Gene3D" id="1.25.40.10">
    <property type="entry name" value="Tetratricopeptide repeat domain"/>
    <property type="match status" value="1"/>
</dbReference>
<proteinExistence type="predicted"/>
<dbReference type="Proteomes" id="UP000053660">
    <property type="component" value="Unassembled WGS sequence"/>
</dbReference>
<dbReference type="PANTHER" id="PTHR12366">
    <property type="entry name" value="ASPARTYL/ASPARAGINYL BETA-HYDROXYLASE"/>
    <property type="match status" value="1"/>
</dbReference>
<gene>
    <name evidence="1" type="ORF">OESDEN_24921</name>
</gene>
<keyword evidence="2" id="KW-1185">Reference proteome</keyword>
<dbReference type="AlphaFoldDB" id="A0A0B1RS47"/>
<dbReference type="PANTHER" id="PTHR12366:SF29">
    <property type="entry name" value="ASPARTYL BETA-HYDROXYLASE, ISOFORM L"/>
    <property type="match status" value="1"/>
</dbReference>
<accession>A0A0B1RS47</accession>
<organism evidence="1 2">
    <name type="scientific">Oesophagostomum dentatum</name>
    <name type="common">Nodular worm</name>
    <dbReference type="NCBI Taxonomy" id="61180"/>
    <lineage>
        <taxon>Eukaryota</taxon>
        <taxon>Metazoa</taxon>
        <taxon>Ecdysozoa</taxon>
        <taxon>Nematoda</taxon>
        <taxon>Chromadorea</taxon>
        <taxon>Rhabditida</taxon>
        <taxon>Rhabditina</taxon>
        <taxon>Rhabditomorpha</taxon>
        <taxon>Strongyloidea</taxon>
        <taxon>Strongylidae</taxon>
        <taxon>Oesophagostomum</taxon>
    </lineage>
</organism>
<dbReference type="InterPro" id="IPR039038">
    <property type="entry name" value="ASPH"/>
</dbReference>
<evidence type="ECO:0000313" key="1">
    <source>
        <dbReference type="EMBL" id="KHJ75464.1"/>
    </source>
</evidence>
<protein>
    <submittedName>
        <fullName evidence="1">Uncharacterized protein</fullName>
    </submittedName>
</protein>
<dbReference type="SUPFAM" id="SSF48452">
    <property type="entry name" value="TPR-like"/>
    <property type="match status" value="1"/>
</dbReference>
<dbReference type="GO" id="GO:0005783">
    <property type="term" value="C:endoplasmic reticulum"/>
    <property type="evidence" value="ECO:0007669"/>
    <property type="project" value="TreeGrafter"/>
</dbReference>
<sequence length="114" mass="12726">MKRLDDAKKVLYNLIENDSNNAMALAYYGYILKVAENNVEQGVAFMKKGLRLGPNEITDAKFYYHLGQGLMILGRSSEVCCINSFTNSVLTPLTVTILLKYTGHSVMSLNIHCC</sequence>
<evidence type="ECO:0000313" key="2">
    <source>
        <dbReference type="Proteomes" id="UP000053660"/>
    </source>
</evidence>
<name>A0A0B1RS47_OESDE</name>
<dbReference type="OrthoDB" id="438431at2759"/>
<dbReference type="EMBL" id="KN612722">
    <property type="protein sequence ID" value="KHJ75464.1"/>
    <property type="molecule type" value="Genomic_DNA"/>
</dbReference>